<accession>A0A0C3BEX1</accession>
<feature type="compositionally biased region" description="Polar residues" evidence="1">
    <location>
        <begin position="1"/>
        <end position="26"/>
    </location>
</feature>
<dbReference type="STRING" id="765440.A0A0C3BEX1"/>
<reference evidence="3" key="2">
    <citation type="submission" date="2015-01" db="EMBL/GenBank/DDBJ databases">
        <title>Evolutionary Origins and Diversification of the Mycorrhizal Mutualists.</title>
        <authorList>
            <consortium name="DOE Joint Genome Institute"/>
            <consortium name="Mycorrhizal Genomics Consortium"/>
            <person name="Kohler A."/>
            <person name="Kuo A."/>
            <person name="Nagy L.G."/>
            <person name="Floudas D."/>
            <person name="Copeland A."/>
            <person name="Barry K.W."/>
            <person name="Cichocki N."/>
            <person name="Veneault-Fourrey C."/>
            <person name="LaButti K."/>
            <person name="Lindquist E.A."/>
            <person name="Lipzen A."/>
            <person name="Lundell T."/>
            <person name="Morin E."/>
            <person name="Murat C."/>
            <person name="Riley R."/>
            <person name="Ohm R."/>
            <person name="Sun H."/>
            <person name="Tunlid A."/>
            <person name="Henrissat B."/>
            <person name="Grigoriev I.V."/>
            <person name="Hibbett D.S."/>
            <person name="Martin F."/>
        </authorList>
    </citation>
    <scope>NUCLEOTIDE SEQUENCE [LARGE SCALE GENOMIC DNA]</scope>
    <source>
        <strain evidence="3">F 1598</strain>
    </source>
</reference>
<dbReference type="OrthoDB" id="3253876at2759"/>
<feature type="compositionally biased region" description="Polar residues" evidence="1">
    <location>
        <begin position="33"/>
        <end position="60"/>
    </location>
</feature>
<dbReference type="AlphaFoldDB" id="A0A0C3BEX1"/>
<gene>
    <name evidence="2" type="ORF">PILCRDRAFT_817660</name>
</gene>
<feature type="region of interest" description="Disordered" evidence="1">
    <location>
        <begin position="150"/>
        <end position="205"/>
    </location>
</feature>
<protein>
    <submittedName>
        <fullName evidence="2">Uncharacterized protein</fullName>
    </submittedName>
</protein>
<keyword evidence="3" id="KW-1185">Reference proteome</keyword>
<evidence type="ECO:0000256" key="1">
    <source>
        <dbReference type="SAM" id="MobiDB-lite"/>
    </source>
</evidence>
<feature type="compositionally biased region" description="Polar residues" evidence="1">
    <location>
        <begin position="98"/>
        <end position="108"/>
    </location>
</feature>
<evidence type="ECO:0000313" key="3">
    <source>
        <dbReference type="Proteomes" id="UP000054166"/>
    </source>
</evidence>
<evidence type="ECO:0000313" key="2">
    <source>
        <dbReference type="EMBL" id="KIM84858.1"/>
    </source>
</evidence>
<feature type="region of interest" description="Disordered" evidence="1">
    <location>
        <begin position="98"/>
        <end position="138"/>
    </location>
</feature>
<reference evidence="2 3" key="1">
    <citation type="submission" date="2014-04" db="EMBL/GenBank/DDBJ databases">
        <authorList>
            <consortium name="DOE Joint Genome Institute"/>
            <person name="Kuo A."/>
            <person name="Tarkka M."/>
            <person name="Buscot F."/>
            <person name="Kohler A."/>
            <person name="Nagy L.G."/>
            <person name="Floudas D."/>
            <person name="Copeland A."/>
            <person name="Barry K.W."/>
            <person name="Cichocki N."/>
            <person name="Veneault-Fourrey C."/>
            <person name="LaButti K."/>
            <person name="Lindquist E.A."/>
            <person name="Lipzen A."/>
            <person name="Lundell T."/>
            <person name="Morin E."/>
            <person name="Murat C."/>
            <person name="Sun H."/>
            <person name="Tunlid A."/>
            <person name="Henrissat B."/>
            <person name="Grigoriev I.V."/>
            <person name="Hibbett D.S."/>
            <person name="Martin F."/>
            <person name="Nordberg H.P."/>
            <person name="Cantor M.N."/>
            <person name="Hua S.X."/>
        </authorList>
    </citation>
    <scope>NUCLEOTIDE SEQUENCE [LARGE SCALE GENOMIC DNA]</scope>
    <source>
        <strain evidence="2 3">F 1598</strain>
    </source>
</reference>
<proteinExistence type="predicted"/>
<organism evidence="2 3">
    <name type="scientific">Piloderma croceum (strain F 1598)</name>
    <dbReference type="NCBI Taxonomy" id="765440"/>
    <lineage>
        <taxon>Eukaryota</taxon>
        <taxon>Fungi</taxon>
        <taxon>Dikarya</taxon>
        <taxon>Basidiomycota</taxon>
        <taxon>Agaricomycotina</taxon>
        <taxon>Agaricomycetes</taxon>
        <taxon>Agaricomycetidae</taxon>
        <taxon>Atheliales</taxon>
        <taxon>Atheliaceae</taxon>
        <taxon>Piloderma</taxon>
    </lineage>
</organism>
<dbReference type="EMBL" id="KN832986">
    <property type="protein sequence ID" value="KIM84858.1"/>
    <property type="molecule type" value="Genomic_DNA"/>
</dbReference>
<sequence length="325" mass="36048">MYSQGYGAQSPALTNNPFINDPSNPHTRFPDISSINQDPNPGQYSSEWVQSPGIDNNATLFANGGNGINPPPQPGQQFQPSSGFGQQLVAQVNATGYGQVPGQMQPQSPGHPAQYQNSYQTGYPQQQQQPQSQYNTGYPAQQQQYNTGLQSGYGQQQMQPQPPAYHDVAQFDPYGPIAQGWGENPNQSQNKSQPSSTYNGNPHPREFIRTHKAELEIWDPYAWKQVLNAFDGLKDAWAARKKDVEGRIAQVQRDYGYTGQQEVARLYGVLKDAESKFDSVAASSFQMHEVYHGYRQSGDLASKRRVREATNAALSNLTDWPAQGF</sequence>
<dbReference type="HOGENOM" id="CLU_077716_0_0_1"/>
<dbReference type="Proteomes" id="UP000054166">
    <property type="component" value="Unassembled WGS sequence"/>
</dbReference>
<feature type="region of interest" description="Disordered" evidence="1">
    <location>
        <begin position="1"/>
        <end position="83"/>
    </location>
</feature>
<name>A0A0C3BEX1_PILCF</name>
<dbReference type="InParanoid" id="A0A0C3BEX1"/>
<feature type="compositionally biased region" description="Low complexity" evidence="1">
    <location>
        <begin position="184"/>
        <end position="196"/>
    </location>
</feature>
<feature type="compositionally biased region" description="Low complexity" evidence="1">
    <location>
        <begin position="116"/>
        <end position="138"/>
    </location>
</feature>